<dbReference type="OrthoDB" id="26687at2157"/>
<dbReference type="PANTHER" id="PTHR13929">
    <property type="entry name" value="1,4-DIHYDROXY-2-NAPHTHOATE OCTAPRENYLTRANSFERASE"/>
    <property type="match status" value="1"/>
</dbReference>
<comment type="subcellular location">
    <subcellularLocation>
        <location evidence="1">Cell membrane</location>
        <topology evidence="1">Multi-pass membrane protein</topology>
    </subcellularLocation>
</comment>
<evidence type="ECO:0000256" key="1">
    <source>
        <dbReference type="ARBA" id="ARBA00004651"/>
    </source>
</evidence>
<dbReference type="GO" id="GO:0009234">
    <property type="term" value="P:menaquinone biosynthetic process"/>
    <property type="evidence" value="ECO:0007669"/>
    <property type="project" value="TreeGrafter"/>
</dbReference>
<accession>A0A8J8TQB7</accession>
<feature type="transmembrane region" description="Helical" evidence="6">
    <location>
        <begin position="163"/>
        <end position="181"/>
    </location>
</feature>
<evidence type="ECO:0000313" key="7">
    <source>
        <dbReference type="EMBL" id="TYL36367.1"/>
    </source>
</evidence>
<dbReference type="AlphaFoldDB" id="A0A8J8TQB7"/>
<dbReference type="InterPro" id="IPR000537">
    <property type="entry name" value="UbiA_prenyltransferase"/>
</dbReference>
<keyword evidence="2" id="KW-0808">Transferase</keyword>
<protein>
    <submittedName>
        <fullName evidence="7">Prenyltransferase</fullName>
    </submittedName>
</protein>
<feature type="transmembrane region" description="Helical" evidence="6">
    <location>
        <begin position="187"/>
        <end position="205"/>
    </location>
</feature>
<evidence type="ECO:0000256" key="5">
    <source>
        <dbReference type="ARBA" id="ARBA00023136"/>
    </source>
</evidence>
<evidence type="ECO:0000256" key="2">
    <source>
        <dbReference type="ARBA" id="ARBA00022679"/>
    </source>
</evidence>
<feature type="transmembrane region" description="Helical" evidence="6">
    <location>
        <begin position="284"/>
        <end position="304"/>
    </location>
</feature>
<sequence length="307" mass="31942">MPRVWTLWTAARPSQLALIVLVYSFGIGMATAGPPRISSDSAPVDPGSVSFLETALVGVVALLPVAVAIHYANEYADSDTDALADRTPFSGGSGALVRTGLPDSFLRSATLVTIVIAALIAVSVTAIVGLSLGALAILVAILLLGLAYSLPPVAFVRRGVGEVVNAVLGGLLLPLYGVTVVASPRPAAVLAVVPFTLLIGCNLFATHWPDRVADAAVGKRTLAVRWSPTRIRRGFTVLSVTAILATGLLWITGVFPNAVAVAHLAPIPFLLWGRIVLARQHSPFPAVLAMVVLAVTGTVAWWWVGIS</sequence>
<feature type="transmembrane region" description="Helical" evidence="6">
    <location>
        <begin position="108"/>
        <end position="128"/>
    </location>
</feature>
<keyword evidence="3 6" id="KW-0812">Transmembrane</keyword>
<feature type="transmembrane region" description="Helical" evidence="6">
    <location>
        <begin position="235"/>
        <end position="252"/>
    </location>
</feature>
<gene>
    <name evidence="7" type="ORF">CV102_22835</name>
</gene>
<keyword evidence="4 6" id="KW-1133">Transmembrane helix</keyword>
<dbReference type="GO" id="GO:0004659">
    <property type="term" value="F:prenyltransferase activity"/>
    <property type="evidence" value="ECO:0007669"/>
    <property type="project" value="InterPro"/>
</dbReference>
<feature type="transmembrane region" description="Helical" evidence="6">
    <location>
        <begin position="134"/>
        <end position="156"/>
    </location>
</feature>
<feature type="transmembrane region" description="Helical" evidence="6">
    <location>
        <begin position="258"/>
        <end position="277"/>
    </location>
</feature>
<organism evidence="7 8">
    <name type="scientific">Natronococcus pandeyae</name>
    <dbReference type="NCBI Taxonomy" id="2055836"/>
    <lineage>
        <taxon>Archaea</taxon>
        <taxon>Methanobacteriati</taxon>
        <taxon>Methanobacteriota</taxon>
        <taxon>Stenosarchaea group</taxon>
        <taxon>Halobacteria</taxon>
        <taxon>Halobacteriales</taxon>
        <taxon>Natrialbaceae</taxon>
        <taxon>Natronococcus</taxon>
    </lineage>
</organism>
<dbReference type="PANTHER" id="PTHR13929:SF0">
    <property type="entry name" value="UBIA PRENYLTRANSFERASE DOMAIN-CONTAINING PROTEIN 1"/>
    <property type="match status" value="1"/>
</dbReference>
<evidence type="ECO:0000256" key="4">
    <source>
        <dbReference type="ARBA" id="ARBA00022989"/>
    </source>
</evidence>
<keyword evidence="8" id="KW-1185">Reference proteome</keyword>
<reference evidence="7" key="1">
    <citation type="submission" date="2017-11" db="EMBL/GenBank/DDBJ databases">
        <authorList>
            <person name="Kajale S.C."/>
            <person name="Sharma A."/>
        </authorList>
    </citation>
    <scope>NUCLEOTIDE SEQUENCE</scope>
    <source>
        <strain evidence="7">LS1_42</strain>
    </source>
</reference>
<dbReference type="Pfam" id="PF01040">
    <property type="entry name" value="UbiA"/>
    <property type="match status" value="1"/>
</dbReference>
<evidence type="ECO:0000256" key="3">
    <source>
        <dbReference type="ARBA" id="ARBA00022692"/>
    </source>
</evidence>
<name>A0A8J8TQB7_9EURY</name>
<comment type="caution">
    <text evidence="7">The sequence shown here is derived from an EMBL/GenBank/DDBJ whole genome shotgun (WGS) entry which is preliminary data.</text>
</comment>
<evidence type="ECO:0000256" key="6">
    <source>
        <dbReference type="SAM" id="Phobius"/>
    </source>
</evidence>
<evidence type="ECO:0000313" key="8">
    <source>
        <dbReference type="Proteomes" id="UP000766904"/>
    </source>
</evidence>
<dbReference type="EMBL" id="PHNJ01000019">
    <property type="protein sequence ID" value="TYL36367.1"/>
    <property type="molecule type" value="Genomic_DNA"/>
</dbReference>
<dbReference type="CDD" id="cd13962">
    <property type="entry name" value="PT_UbiA_UBIAD1"/>
    <property type="match status" value="1"/>
</dbReference>
<feature type="transmembrane region" description="Helical" evidence="6">
    <location>
        <begin position="48"/>
        <end position="69"/>
    </location>
</feature>
<dbReference type="GO" id="GO:0005886">
    <property type="term" value="C:plasma membrane"/>
    <property type="evidence" value="ECO:0007669"/>
    <property type="project" value="UniProtKB-SubCell"/>
</dbReference>
<dbReference type="Proteomes" id="UP000766904">
    <property type="component" value="Unassembled WGS sequence"/>
</dbReference>
<dbReference type="InterPro" id="IPR026046">
    <property type="entry name" value="UBIAD1"/>
</dbReference>
<dbReference type="GO" id="GO:0042371">
    <property type="term" value="P:vitamin K biosynthetic process"/>
    <property type="evidence" value="ECO:0007669"/>
    <property type="project" value="TreeGrafter"/>
</dbReference>
<keyword evidence="5 6" id="KW-0472">Membrane</keyword>
<proteinExistence type="predicted"/>